<dbReference type="KEGG" id="sur:STAUR_1995"/>
<evidence type="ECO:0000313" key="3">
    <source>
        <dbReference type="Proteomes" id="UP000001351"/>
    </source>
</evidence>
<gene>
    <name evidence="2" type="ordered locus">STAUR_1995</name>
</gene>
<dbReference type="EMBL" id="CP002271">
    <property type="protein sequence ID" value="ADO69799.1"/>
    <property type="molecule type" value="Genomic_DNA"/>
</dbReference>
<dbReference type="AlphaFoldDB" id="E3FWT6"/>
<feature type="transmembrane region" description="Helical" evidence="1">
    <location>
        <begin position="81"/>
        <end position="102"/>
    </location>
</feature>
<name>E3FWT6_STIAD</name>
<proteinExistence type="predicted"/>
<protein>
    <submittedName>
        <fullName evidence="2">Uncharacterized protein</fullName>
    </submittedName>
</protein>
<organism evidence="2 3">
    <name type="scientific">Stigmatella aurantiaca (strain DW4/3-1)</name>
    <dbReference type="NCBI Taxonomy" id="378806"/>
    <lineage>
        <taxon>Bacteria</taxon>
        <taxon>Pseudomonadati</taxon>
        <taxon>Myxococcota</taxon>
        <taxon>Myxococcia</taxon>
        <taxon>Myxococcales</taxon>
        <taxon>Cystobacterineae</taxon>
        <taxon>Archangiaceae</taxon>
        <taxon>Stigmatella</taxon>
    </lineage>
</organism>
<evidence type="ECO:0000256" key="1">
    <source>
        <dbReference type="SAM" id="Phobius"/>
    </source>
</evidence>
<sequence length="135" mass="13968">MRPISGILILTLGMMGSIAVYWWMGLMLLFVGEALGVLTDRVLTGGLFAVGALAGGVAGLLAGSTALLGVRALAVRPPEKLPVFLGTWGAWMLLGALGSAFLRNALSPLAAASLLGVCHLIVCGLCLLTERLRPR</sequence>
<evidence type="ECO:0000313" key="2">
    <source>
        <dbReference type="EMBL" id="ADO69799.1"/>
    </source>
</evidence>
<keyword evidence="1" id="KW-0472">Membrane</keyword>
<feature type="transmembrane region" description="Helical" evidence="1">
    <location>
        <begin position="43"/>
        <end position="69"/>
    </location>
</feature>
<feature type="transmembrane region" description="Helical" evidence="1">
    <location>
        <begin position="108"/>
        <end position="128"/>
    </location>
</feature>
<keyword evidence="1" id="KW-0812">Transmembrane</keyword>
<dbReference type="Proteomes" id="UP000001351">
    <property type="component" value="Chromosome"/>
</dbReference>
<reference evidence="2 3" key="1">
    <citation type="journal article" date="2011" name="Mol. Biol. Evol.">
        <title>Comparative genomic analysis of fruiting body formation in Myxococcales.</title>
        <authorList>
            <person name="Huntley S."/>
            <person name="Hamann N."/>
            <person name="Wegener-Feldbrugge S."/>
            <person name="Treuner-Lange A."/>
            <person name="Kube M."/>
            <person name="Reinhardt R."/>
            <person name="Klages S."/>
            <person name="Muller R."/>
            <person name="Ronning C.M."/>
            <person name="Nierman W.C."/>
            <person name="Sogaard-Andersen L."/>
        </authorList>
    </citation>
    <scope>NUCLEOTIDE SEQUENCE [LARGE SCALE GENOMIC DNA]</scope>
    <source>
        <strain evidence="2 3">DW4/3-1</strain>
    </source>
</reference>
<feature type="transmembrane region" description="Helical" evidence="1">
    <location>
        <begin position="7"/>
        <end position="31"/>
    </location>
</feature>
<accession>E3FWT6</accession>
<dbReference type="STRING" id="378806.STAUR_1995"/>
<dbReference type="HOGENOM" id="CLU_1884526_0_0_7"/>
<keyword evidence="1" id="KW-1133">Transmembrane helix</keyword>
<keyword evidence="3" id="KW-1185">Reference proteome</keyword>